<evidence type="ECO:0000313" key="3">
    <source>
        <dbReference type="Proteomes" id="UP000478463"/>
    </source>
</evidence>
<name>A0A6L7IU76_9ACTN</name>
<keyword evidence="1" id="KW-1133">Transmembrane helix</keyword>
<evidence type="ECO:0000256" key="1">
    <source>
        <dbReference type="SAM" id="Phobius"/>
    </source>
</evidence>
<organism evidence="2 3">
    <name type="scientific">Eggerthella guodeyinii</name>
    <dbReference type="NCBI Taxonomy" id="2690837"/>
    <lineage>
        <taxon>Bacteria</taxon>
        <taxon>Bacillati</taxon>
        <taxon>Actinomycetota</taxon>
        <taxon>Coriobacteriia</taxon>
        <taxon>Eggerthellales</taxon>
        <taxon>Eggerthellaceae</taxon>
        <taxon>Eggerthella</taxon>
    </lineage>
</organism>
<protein>
    <submittedName>
        <fullName evidence="2">Uncharacterized protein</fullName>
    </submittedName>
</protein>
<keyword evidence="1" id="KW-0472">Membrane</keyword>
<dbReference type="KEGG" id="egd:GS424_004440"/>
<dbReference type="Gene3D" id="2.60.40.1080">
    <property type="match status" value="1"/>
</dbReference>
<gene>
    <name evidence="2" type="ORF">GS424_004440</name>
</gene>
<keyword evidence="1" id="KW-0812">Transmembrane</keyword>
<dbReference type="EMBL" id="CP063310">
    <property type="protein sequence ID" value="QOS69097.1"/>
    <property type="molecule type" value="Genomic_DNA"/>
</dbReference>
<evidence type="ECO:0000313" key="2">
    <source>
        <dbReference type="EMBL" id="QOS69097.1"/>
    </source>
</evidence>
<proteinExistence type="predicted"/>
<dbReference type="Proteomes" id="UP000478463">
    <property type="component" value="Chromosome"/>
</dbReference>
<dbReference type="AlphaFoldDB" id="A0A6L7IU76"/>
<dbReference type="RefSeq" id="WP_160942931.1">
    <property type="nucleotide sequence ID" value="NZ_CP063310.1"/>
</dbReference>
<sequence>MCSRSDRAARPARGTAAALALAVALALAALAGACAGAGPAWGIASLEDRAVEPVAIERVAAAAFGVESAAEVADGGGSGALAVPRFCPTALSAACDPASIEAGVDCGMDWMCGIEPCLCGSADAWGGCSCNGLETRTPELAFSSSDEGVVRVVEALGRTWLVPTGAGTATLTCTASLAYHDDAVADVTVTVDGPQLADALLAGTAVLAVGLAAAALFGVRALVRAMRRGGADDAAREDVR</sequence>
<feature type="transmembrane region" description="Helical" evidence="1">
    <location>
        <begin position="199"/>
        <end position="219"/>
    </location>
</feature>
<accession>A0A6L7IU76</accession>
<reference evidence="2 3" key="1">
    <citation type="submission" date="2020-10" db="EMBL/GenBank/DDBJ databases">
        <title>Eggerthella sp. nov., isolated from human feces.</title>
        <authorList>
            <person name="Yajun G."/>
        </authorList>
    </citation>
    <scope>NUCLEOTIDE SEQUENCE [LARGE SCALE GENOMIC DNA]</scope>
    <source>
        <strain evidence="2 3">HF-1101</strain>
    </source>
</reference>
<dbReference type="PROSITE" id="PS51257">
    <property type="entry name" value="PROKAR_LIPOPROTEIN"/>
    <property type="match status" value="1"/>
</dbReference>